<dbReference type="PANTHER" id="PTHR45641">
    <property type="entry name" value="TETRATRICOPEPTIDE REPEAT PROTEIN (AFU_ORTHOLOGUE AFUA_6G03870)"/>
    <property type="match status" value="1"/>
</dbReference>
<evidence type="ECO:0000256" key="2">
    <source>
        <dbReference type="ARBA" id="ARBA00022803"/>
    </source>
</evidence>
<organism evidence="4 5">
    <name type="scientific">Nannocystis pusilla</name>
    <dbReference type="NCBI Taxonomy" id="889268"/>
    <lineage>
        <taxon>Bacteria</taxon>
        <taxon>Pseudomonadati</taxon>
        <taxon>Myxococcota</taxon>
        <taxon>Polyangia</taxon>
        <taxon>Nannocystales</taxon>
        <taxon>Nannocystaceae</taxon>
        <taxon>Nannocystis</taxon>
    </lineage>
</organism>
<protein>
    <submittedName>
        <fullName evidence="4">Tetratricopeptide repeat protein</fullName>
    </submittedName>
</protein>
<name>A0A9X3EQY0_9BACT</name>
<dbReference type="EMBL" id="JAPNKE010000002">
    <property type="protein sequence ID" value="MCY1007635.1"/>
    <property type="molecule type" value="Genomic_DNA"/>
</dbReference>
<dbReference type="Pfam" id="PF13374">
    <property type="entry name" value="TPR_10"/>
    <property type="match status" value="2"/>
</dbReference>
<dbReference type="PANTHER" id="PTHR45641:SF19">
    <property type="entry name" value="NEPHROCYSTIN-3"/>
    <property type="match status" value="1"/>
</dbReference>
<reference evidence="4" key="1">
    <citation type="submission" date="2022-11" db="EMBL/GenBank/DDBJ databases">
        <title>Minimal conservation of predation-associated metabolite biosynthetic gene clusters underscores biosynthetic potential of Myxococcota including descriptions for ten novel species: Archangium lansinium sp. nov., Myxococcus landrumus sp. nov., Nannocystis bai.</title>
        <authorList>
            <person name="Ahearne A."/>
            <person name="Stevens C."/>
            <person name="Phillips K."/>
        </authorList>
    </citation>
    <scope>NUCLEOTIDE SEQUENCE</scope>
    <source>
        <strain evidence="4">Na p29</strain>
    </source>
</reference>
<keyword evidence="5" id="KW-1185">Reference proteome</keyword>
<dbReference type="Pfam" id="PF13424">
    <property type="entry name" value="TPR_12"/>
    <property type="match status" value="3"/>
</dbReference>
<gene>
    <name evidence="4" type="ORF">OV079_19185</name>
</gene>
<dbReference type="InterPro" id="IPR011990">
    <property type="entry name" value="TPR-like_helical_dom_sf"/>
</dbReference>
<sequence>MHAVGQELRRQGKFEEALDHYNRALVLQRTVLGAKHPYTASTLSAIGQILFTQGHHVAALDHHRQAFSIKRELLGAGHIFTANTLFDLGLALFAAGQREEALAAYTRALTVQLRALGPGHARTISTQQAIGELLLAEGHFADALSYLHAAQAELEQLRPAGDPADIDRRLIPVIVGIGQVLFQQNQYAEALVHYGRALGLAETHRGPHHEDTLAILHDLGRARGRAGDNDGALDAFQRNLAGLRALYGENHARVAATLNAIGQIHYGRGDHRAALDHYRQALDIRVRVLGSEHWQTVSSRFNCGTALRELGDAAGANEMAAAAEALERLLGHDHPHVLSTRSWLR</sequence>
<evidence type="ECO:0000256" key="1">
    <source>
        <dbReference type="ARBA" id="ARBA00022737"/>
    </source>
</evidence>
<feature type="repeat" description="TPR" evidence="3">
    <location>
        <begin position="171"/>
        <end position="204"/>
    </location>
</feature>
<accession>A0A9X3EQY0</accession>
<dbReference type="Gene3D" id="1.25.40.10">
    <property type="entry name" value="Tetratricopeptide repeat domain"/>
    <property type="match status" value="2"/>
</dbReference>
<dbReference type="SMART" id="SM00028">
    <property type="entry name" value="TPR"/>
    <property type="match status" value="6"/>
</dbReference>
<feature type="repeat" description="TPR" evidence="3">
    <location>
        <begin position="255"/>
        <end position="288"/>
    </location>
</feature>
<keyword evidence="1" id="KW-0677">Repeat</keyword>
<evidence type="ECO:0000313" key="4">
    <source>
        <dbReference type="EMBL" id="MCY1007635.1"/>
    </source>
</evidence>
<dbReference type="Proteomes" id="UP001150924">
    <property type="component" value="Unassembled WGS sequence"/>
</dbReference>
<evidence type="ECO:0000256" key="3">
    <source>
        <dbReference type="PROSITE-ProRule" id="PRU00339"/>
    </source>
</evidence>
<dbReference type="SUPFAM" id="SSF48452">
    <property type="entry name" value="TPR-like"/>
    <property type="match status" value="2"/>
</dbReference>
<dbReference type="AlphaFoldDB" id="A0A9X3EQY0"/>
<dbReference type="PROSITE" id="PS50005">
    <property type="entry name" value="TPR"/>
    <property type="match status" value="3"/>
</dbReference>
<evidence type="ECO:0000313" key="5">
    <source>
        <dbReference type="Proteomes" id="UP001150924"/>
    </source>
</evidence>
<keyword evidence="2 3" id="KW-0802">TPR repeat</keyword>
<proteinExistence type="predicted"/>
<feature type="repeat" description="TPR" evidence="3">
    <location>
        <begin position="82"/>
        <end position="115"/>
    </location>
</feature>
<comment type="caution">
    <text evidence="4">The sequence shown here is derived from an EMBL/GenBank/DDBJ whole genome shotgun (WGS) entry which is preliminary data.</text>
</comment>
<dbReference type="InterPro" id="IPR019734">
    <property type="entry name" value="TPR_rpt"/>
</dbReference>